<dbReference type="Proteomes" id="UP000003480">
    <property type="component" value="Unassembled WGS sequence"/>
</dbReference>
<comment type="caution">
    <text evidence="1">The sequence shown here is derived from an EMBL/GenBank/DDBJ whole genome shotgun (WGS) entry which is preliminary data.</text>
</comment>
<evidence type="ECO:0008006" key="3">
    <source>
        <dbReference type="Google" id="ProtNLM"/>
    </source>
</evidence>
<protein>
    <recommendedName>
        <fullName evidence="3">DUF29 domain-containing protein</fullName>
    </recommendedName>
</protein>
<sequence length="180" mass="20896">MTKQTIFVNINLAQFISLTKLREMSTILYDSDFDLWIEQTIQQLKDRQFERLDVEHLIEELQDLGKSEKRALESNLMVLLAHLLKLKIQGDAPDTMTGSWYDSINEHRQRVQKSLRDTPSLNPYLSTAVSSVYPDARQLAIRDGKKAKFDVRIPLENDYPITCPFSIEQLLDDDFYLNAS</sequence>
<proteinExistence type="predicted"/>
<dbReference type="AlphaFoldDB" id="I4FY82"/>
<evidence type="ECO:0000313" key="2">
    <source>
        <dbReference type="Proteomes" id="UP000003480"/>
    </source>
</evidence>
<organism evidence="1 2">
    <name type="scientific">Microcystis aeruginosa PCC 9443</name>
    <dbReference type="NCBI Taxonomy" id="1160281"/>
    <lineage>
        <taxon>Bacteria</taxon>
        <taxon>Bacillati</taxon>
        <taxon>Cyanobacteriota</taxon>
        <taxon>Cyanophyceae</taxon>
        <taxon>Oscillatoriophycideae</taxon>
        <taxon>Chroococcales</taxon>
        <taxon>Microcystaceae</taxon>
        <taxon>Microcystis</taxon>
    </lineage>
</organism>
<name>I4FY82_MICAE</name>
<evidence type="ECO:0000313" key="1">
    <source>
        <dbReference type="EMBL" id="CCI00643.1"/>
    </source>
</evidence>
<dbReference type="Pfam" id="PF01724">
    <property type="entry name" value="DUF29"/>
    <property type="match status" value="1"/>
</dbReference>
<dbReference type="Gene3D" id="1.20.1220.20">
    <property type="entry name" value="Uncharcterised protein PF01724"/>
    <property type="match status" value="1"/>
</dbReference>
<accession>I4FY82</accession>
<dbReference type="InterPro" id="IPR002636">
    <property type="entry name" value="DUF29"/>
</dbReference>
<dbReference type="PANTHER" id="PTHR34235">
    <property type="entry name" value="SLR1203 PROTEIN-RELATED"/>
    <property type="match status" value="1"/>
</dbReference>
<dbReference type="HOGENOM" id="CLU_116670_0_0_3"/>
<reference evidence="1 2" key="1">
    <citation type="submission" date="2012-04" db="EMBL/GenBank/DDBJ databases">
        <authorList>
            <person name="Genoscope - CEA"/>
        </authorList>
    </citation>
    <scope>NUCLEOTIDE SEQUENCE [LARGE SCALE GENOMIC DNA]</scope>
    <source>
        <strain evidence="1 2">9443</strain>
    </source>
</reference>
<dbReference type="EMBL" id="CAIJ01000003">
    <property type="protein sequence ID" value="CCI00643.1"/>
    <property type="molecule type" value="Genomic_DNA"/>
</dbReference>
<gene>
    <name evidence="1" type="ORF">MICAC_1000005</name>
</gene>